<organism evidence="1 2">
    <name type="scientific">Salinimicrobium profundisediminis</name>
    <dbReference type="NCBI Taxonomy" id="2994553"/>
    <lineage>
        <taxon>Bacteria</taxon>
        <taxon>Pseudomonadati</taxon>
        <taxon>Bacteroidota</taxon>
        <taxon>Flavobacteriia</taxon>
        <taxon>Flavobacteriales</taxon>
        <taxon>Flavobacteriaceae</taxon>
        <taxon>Salinimicrobium</taxon>
    </lineage>
</organism>
<name>A0A9X3HZU7_9FLAO</name>
<dbReference type="RefSeq" id="WP_266068542.1">
    <property type="nucleotide sequence ID" value="NZ_JAPJDA010000005.1"/>
</dbReference>
<sequence length="47" mass="5208">MKIKALFLAVSIFGATLFVTSNTDNDNKNEVKKTAVDRRLIRVPTNG</sequence>
<evidence type="ECO:0000313" key="2">
    <source>
        <dbReference type="Proteomes" id="UP001148482"/>
    </source>
</evidence>
<comment type="caution">
    <text evidence="1">The sequence shown here is derived from an EMBL/GenBank/DDBJ whole genome shotgun (WGS) entry which is preliminary data.</text>
</comment>
<evidence type="ECO:0000313" key="1">
    <source>
        <dbReference type="EMBL" id="MCX2837320.1"/>
    </source>
</evidence>
<dbReference type="Proteomes" id="UP001148482">
    <property type="component" value="Unassembled WGS sequence"/>
</dbReference>
<dbReference type="AlphaFoldDB" id="A0A9X3HZU7"/>
<keyword evidence="2" id="KW-1185">Reference proteome</keyword>
<proteinExistence type="predicted"/>
<protein>
    <submittedName>
        <fullName evidence="1">Uncharacterized protein</fullName>
    </submittedName>
</protein>
<gene>
    <name evidence="1" type="ORF">OQ279_04085</name>
</gene>
<accession>A0A9X3HZU7</accession>
<dbReference type="EMBL" id="JAPJDA010000005">
    <property type="protein sequence ID" value="MCX2837320.1"/>
    <property type="molecule type" value="Genomic_DNA"/>
</dbReference>
<reference evidence="1" key="1">
    <citation type="submission" date="2022-11" db="EMBL/GenBank/DDBJ databases">
        <title>Salinimicrobium profundisediminis sp. nov., isolated from deep-sea sediment of the Mariana Trench.</title>
        <authorList>
            <person name="Fu H."/>
        </authorList>
    </citation>
    <scope>NUCLEOTIDE SEQUENCE</scope>
    <source>
        <strain evidence="1">MT39</strain>
    </source>
</reference>